<dbReference type="Gene3D" id="3.70.10.10">
    <property type="match status" value="1"/>
</dbReference>
<dbReference type="InterPro" id="IPR046938">
    <property type="entry name" value="DNA_clamp_sf"/>
</dbReference>
<dbReference type="PIRSF" id="PIRSF000804">
    <property type="entry name" value="DNA_pol_III_b"/>
    <property type="match status" value="1"/>
</dbReference>
<dbReference type="InterPro" id="IPR022634">
    <property type="entry name" value="DNA_polIII_beta_N"/>
</dbReference>
<dbReference type="InterPro" id="IPR022635">
    <property type="entry name" value="DNA_polIII_beta_C"/>
</dbReference>
<dbReference type="GO" id="GO:0003887">
    <property type="term" value="F:DNA-directed DNA polymerase activity"/>
    <property type="evidence" value="ECO:0007669"/>
    <property type="project" value="UniProtKB-UniRule"/>
</dbReference>
<dbReference type="Pfam" id="PF00712">
    <property type="entry name" value="DNA_pol3_beta"/>
    <property type="match status" value="1"/>
</dbReference>
<evidence type="ECO:0000256" key="5">
    <source>
        <dbReference type="ARBA" id="ARBA00022695"/>
    </source>
</evidence>
<evidence type="ECO:0000259" key="11">
    <source>
        <dbReference type="Pfam" id="PF02767"/>
    </source>
</evidence>
<sequence>MKVVFIRDTFLRAGVLVAQVISPRPNLPVLGNFLLTANTGSLEITATNLDTTIVHKIPVRVLLKGSTTVPARTLLDFCQALETKQVELTNYKENLVVTAEQIKARLTTIDPSEFPKIGRPEGTKLAAIKKQLLLDGIAQVALSAAPEEGRPILTGVSMSGEKNKLVLAATDGYRLSKKESKIDGTLNAVIPARALREAAKAIADQEDDSVEVAVDKEKNQAILKTRNLTMITRLLEGDFPNYEQIVPDSFVCEAIINTKELVDGIKLAALFAKDVGNVVRMTIAGAELDISASTVQVGEAQTRLRPKKITGNVKAAFNSRFLLEALATIKEKETAMQFSGPTSAAVLKGHGDQSLVHVVMPVRPQG</sequence>
<keyword evidence="7 9" id="KW-0239">DNA-directed DNA polymerase</keyword>
<keyword evidence="4 9" id="KW-0808">Transferase</keyword>
<evidence type="ECO:0000256" key="3">
    <source>
        <dbReference type="ARBA" id="ARBA00022490"/>
    </source>
</evidence>
<accession>A0A1G1WJ79</accession>
<comment type="subcellular location">
    <subcellularLocation>
        <location evidence="1 9">Cytoplasm</location>
    </subcellularLocation>
</comment>
<dbReference type="GO" id="GO:0003677">
    <property type="term" value="F:DNA binding"/>
    <property type="evidence" value="ECO:0007669"/>
    <property type="project" value="UniProtKB-UniRule"/>
</dbReference>
<dbReference type="CDD" id="cd00140">
    <property type="entry name" value="beta_clamp"/>
    <property type="match status" value="1"/>
</dbReference>
<proteinExistence type="inferred from homology"/>
<protein>
    <recommendedName>
        <fullName evidence="9">Beta sliding clamp</fullName>
    </recommendedName>
</protein>
<feature type="domain" description="DNA polymerase III beta sliding clamp C-terminal" evidence="12">
    <location>
        <begin position="244"/>
        <end position="363"/>
    </location>
</feature>
<evidence type="ECO:0000256" key="9">
    <source>
        <dbReference type="PIRNR" id="PIRNR000804"/>
    </source>
</evidence>
<comment type="subunit">
    <text evidence="9">Forms a ring-shaped head-to-tail homodimer around DNA.</text>
</comment>
<dbReference type="EMBL" id="MHCU01000043">
    <property type="protein sequence ID" value="OGY27267.1"/>
    <property type="molecule type" value="Genomic_DNA"/>
</dbReference>
<keyword evidence="6 9" id="KW-0235">DNA replication</keyword>
<comment type="function">
    <text evidence="9">Confers DNA tethering and processivity to DNA polymerases and other proteins. Acts as a clamp, forming a ring around DNA (a reaction catalyzed by the clamp-loading complex) which diffuses in an ATP-independent manner freely and bidirectionally along dsDNA. Initially characterized for its ability to contact the catalytic subunit of DNA polymerase III (Pol III), a complex, multichain enzyme responsible for most of the replicative synthesis in bacteria; Pol III exhibits 3'-5' exonuclease proofreading activity. The beta chain is required for initiation of replication as well as for processivity of DNA replication.</text>
</comment>
<dbReference type="Proteomes" id="UP000176645">
    <property type="component" value="Unassembled WGS sequence"/>
</dbReference>
<evidence type="ECO:0000256" key="4">
    <source>
        <dbReference type="ARBA" id="ARBA00022679"/>
    </source>
</evidence>
<feature type="domain" description="DNA polymerase III beta sliding clamp central" evidence="11">
    <location>
        <begin position="128"/>
        <end position="241"/>
    </location>
</feature>
<evidence type="ECO:0000313" key="13">
    <source>
        <dbReference type="EMBL" id="OGY27267.1"/>
    </source>
</evidence>
<dbReference type="Pfam" id="PF02768">
    <property type="entry name" value="DNA_pol3_beta_3"/>
    <property type="match status" value="1"/>
</dbReference>
<dbReference type="InterPro" id="IPR022637">
    <property type="entry name" value="DNA_polIII_beta_cen"/>
</dbReference>
<keyword evidence="8" id="KW-0238">DNA-binding</keyword>
<keyword evidence="5 9" id="KW-0548">Nucleotidyltransferase</keyword>
<evidence type="ECO:0000259" key="12">
    <source>
        <dbReference type="Pfam" id="PF02768"/>
    </source>
</evidence>
<evidence type="ECO:0000256" key="7">
    <source>
        <dbReference type="ARBA" id="ARBA00022932"/>
    </source>
</evidence>
<feature type="domain" description="DNA polymerase III beta sliding clamp N-terminal" evidence="10">
    <location>
        <begin position="1"/>
        <end position="117"/>
    </location>
</feature>
<evidence type="ECO:0000256" key="1">
    <source>
        <dbReference type="ARBA" id="ARBA00004496"/>
    </source>
</evidence>
<dbReference type="PANTHER" id="PTHR30478:SF0">
    <property type="entry name" value="BETA SLIDING CLAMP"/>
    <property type="match status" value="1"/>
</dbReference>
<comment type="caution">
    <text evidence="13">The sequence shown here is derived from an EMBL/GenBank/DDBJ whole genome shotgun (WGS) entry which is preliminary data.</text>
</comment>
<evidence type="ECO:0000313" key="14">
    <source>
        <dbReference type="Proteomes" id="UP000176645"/>
    </source>
</evidence>
<dbReference type="AlphaFoldDB" id="A0A1G1WJ79"/>
<dbReference type="GO" id="GO:0008408">
    <property type="term" value="F:3'-5' exonuclease activity"/>
    <property type="evidence" value="ECO:0007669"/>
    <property type="project" value="InterPro"/>
</dbReference>
<dbReference type="Gene3D" id="3.10.150.10">
    <property type="entry name" value="DNA Polymerase III, subunit A, domain 2"/>
    <property type="match status" value="1"/>
</dbReference>
<dbReference type="Pfam" id="PF02767">
    <property type="entry name" value="DNA_pol3_beta_2"/>
    <property type="match status" value="1"/>
</dbReference>
<evidence type="ECO:0000256" key="2">
    <source>
        <dbReference type="ARBA" id="ARBA00010752"/>
    </source>
</evidence>
<dbReference type="PANTHER" id="PTHR30478">
    <property type="entry name" value="DNA POLYMERASE III SUBUNIT BETA"/>
    <property type="match status" value="1"/>
</dbReference>
<name>A0A1G1WJ79_9BACT</name>
<dbReference type="GO" id="GO:0005737">
    <property type="term" value="C:cytoplasm"/>
    <property type="evidence" value="ECO:0007669"/>
    <property type="project" value="UniProtKB-SubCell"/>
</dbReference>
<evidence type="ECO:0000259" key="10">
    <source>
        <dbReference type="Pfam" id="PF00712"/>
    </source>
</evidence>
<reference evidence="13 14" key="1">
    <citation type="journal article" date="2016" name="Nat. Commun.">
        <title>Thousands of microbial genomes shed light on interconnected biogeochemical processes in an aquifer system.</title>
        <authorList>
            <person name="Anantharaman K."/>
            <person name="Brown C.T."/>
            <person name="Hug L.A."/>
            <person name="Sharon I."/>
            <person name="Castelle C.J."/>
            <person name="Probst A.J."/>
            <person name="Thomas B.C."/>
            <person name="Singh A."/>
            <person name="Wilkins M.J."/>
            <person name="Karaoz U."/>
            <person name="Brodie E.L."/>
            <person name="Williams K.H."/>
            <person name="Hubbard S.S."/>
            <person name="Banfield J.F."/>
        </authorList>
    </citation>
    <scope>NUCLEOTIDE SEQUENCE [LARGE SCALE GENOMIC DNA]</scope>
</reference>
<dbReference type="InterPro" id="IPR001001">
    <property type="entry name" value="DNA_polIII_beta"/>
</dbReference>
<organism evidence="13 14">
    <name type="scientific">Candidatus Woykebacteria bacterium RBG_19FT_COMBO_43_10</name>
    <dbReference type="NCBI Taxonomy" id="1802598"/>
    <lineage>
        <taxon>Bacteria</taxon>
        <taxon>Candidatus Woykeibacteriota</taxon>
    </lineage>
</organism>
<dbReference type="GO" id="GO:0009360">
    <property type="term" value="C:DNA polymerase III complex"/>
    <property type="evidence" value="ECO:0007669"/>
    <property type="project" value="InterPro"/>
</dbReference>
<dbReference type="SMART" id="SM00480">
    <property type="entry name" value="POL3Bc"/>
    <property type="match status" value="1"/>
</dbReference>
<dbReference type="GO" id="GO:0006271">
    <property type="term" value="P:DNA strand elongation involved in DNA replication"/>
    <property type="evidence" value="ECO:0007669"/>
    <property type="project" value="TreeGrafter"/>
</dbReference>
<comment type="similarity">
    <text evidence="2 9">Belongs to the beta sliding clamp family.</text>
</comment>
<keyword evidence="3 9" id="KW-0963">Cytoplasm</keyword>
<gene>
    <name evidence="13" type="ORF">A2Z42_00190</name>
</gene>
<evidence type="ECO:0000256" key="6">
    <source>
        <dbReference type="ARBA" id="ARBA00022705"/>
    </source>
</evidence>
<dbReference type="SUPFAM" id="SSF55979">
    <property type="entry name" value="DNA clamp"/>
    <property type="match status" value="3"/>
</dbReference>
<evidence type="ECO:0000256" key="8">
    <source>
        <dbReference type="ARBA" id="ARBA00023125"/>
    </source>
</evidence>
<dbReference type="NCBIfam" id="TIGR00663">
    <property type="entry name" value="dnan"/>
    <property type="match status" value="1"/>
</dbReference>